<dbReference type="EMBL" id="JACOPL010000005">
    <property type="protein sequence ID" value="MBC5725156.1"/>
    <property type="molecule type" value="Genomic_DNA"/>
</dbReference>
<feature type="transmembrane region" description="Helical" evidence="1">
    <location>
        <begin position="12"/>
        <end position="32"/>
    </location>
</feature>
<keyword evidence="1" id="KW-0472">Membrane</keyword>
<dbReference type="RefSeq" id="WP_107631907.1">
    <property type="nucleotide sequence ID" value="NZ_JACOPL010000005.1"/>
</dbReference>
<evidence type="ECO:0000313" key="3">
    <source>
        <dbReference type="Proteomes" id="UP000606499"/>
    </source>
</evidence>
<proteinExistence type="predicted"/>
<feature type="transmembrane region" description="Helical" evidence="1">
    <location>
        <begin position="107"/>
        <end position="133"/>
    </location>
</feature>
<protein>
    <submittedName>
        <fullName evidence="2">Uncharacterized protein</fullName>
    </submittedName>
</protein>
<comment type="caution">
    <text evidence="2">The sequence shown here is derived from an EMBL/GenBank/DDBJ whole genome shotgun (WGS) entry which is preliminary data.</text>
</comment>
<evidence type="ECO:0000256" key="1">
    <source>
        <dbReference type="SAM" id="Phobius"/>
    </source>
</evidence>
<name>A0A923LTR7_9FIRM</name>
<keyword evidence="1" id="KW-0812">Transmembrane</keyword>
<feature type="transmembrane region" description="Helical" evidence="1">
    <location>
        <begin position="38"/>
        <end position="57"/>
    </location>
</feature>
<accession>A0A923LTR7</accession>
<evidence type="ECO:0000313" key="2">
    <source>
        <dbReference type="EMBL" id="MBC5725156.1"/>
    </source>
</evidence>
<gene>
    <name evidence="2" type="ORF">H8S45_06750</name>
</gene>
<sequence length="137" mass="15545">MKLTRKQTALRYNWYVQLAVDAAALLVFALSWHRGVVLFPWVAALLLVSLGNVFACGRSLLGTLKRMLPNEEYQRLAARYFPYGNRWLWTMLQYKQMKGMAGENGRAVLRLWLGVIGVCAGSMLAIYLASYLLTIVL</sequence>
<reference evidence="2" key="1">
    <citation type="submission" date="2020-08" db="EMBL/GenBank/DDBJ databases">
        <title>Genome public.</title>
        <authorList>
            <person name="Liu C."/>
            <person name="Sun Q."/>
        </authorList>
    </citation>
    <scope>NUCLEOTIDE SEQUENCE</scope>
    <source>
        <strain evidence="2">NSJ-28</strain>
    </source>
</reference>
<dbReference type="AlphaFoldDB" id="A0A923LTR7"/>
<organism evidence="2 3">
    <name type="scientific">Agathobaculum faecis</name>
    <dbReference type="NCBI Taxonomy" id="2763013"/>
    <lineage>
        <taxon>Bacteria</taxon>
        <taxon>Bacillati</taxon>
        <taxon>Bacillota</taxon>
        <taxon>Clostridia</taxon>
        <taxon>Eubacteriales</taxon>
        <taxon>Butyricicoccaceae</taxon>
        <taxon>Agathobaculum</taxon>
    </lineage>
</organism>
<keyword evidence="1" id="KW-1133">Transmembrane helix</keyword>
<dbReference type="Proteomes" id="UP000606499">
    <property type="component" value="Unassembled WGS sequence"/>
</dbReference>
<keyword evidence="3" id="KW-1185">Reference proteome</keyword>